<sequence length="163" mass="18410">MKLAALKQKAYETWQTLYTVEGAFVQISTPVHDQVFKQEVRSYGDLRRKQTWEKAFTSLLAKLLYDHNDDARTLILLHFLTYPEQEGFADLRPLLVEQFLMFPYGLDCLREGLNDIAQRGTSGYSTSVSTLQAFAHECHTTALRLGLGRAAEPATGRTLQPAA</sequence>
<name>A0A2T1EFI3_9CYAN</name>
<evidence type="ECO:0000313" key="1">
    <source>
        <dbReference type="EMBL" id="PSB31502.1"/>
    </source>
</evidence>
<organism evidence="1 2">
    <name type="scientific">Stenomitos frigidus ULC18</name>
    <dbReference type="NCBI Taxonomy" id="2107698"/>
    <lineage>
        <taxon>Bacteria</taxon>
        <taxon>Bacillati</taxon>
        <taxon>Cyanobacteriota</taxon>
        <taxon>Cyanophyceae</taxon>
        <taxon>Leptolyngbyales</taxon>
        <taxon>Leptolyngbyaceae</taxon>
        <taxon>Stenomitos</taxon>
    </lineage>
</organism>
<reference evidence="2" key="1">
    <citation type="submission" date="2018-02" db="EMBL/GenBank/DDBJ databases">
        <authorList>
            <person name="Moore K."/>
            <person name="Momper L."/>
        </authorList>
    </citation>
    <scope>NUCLEOTIDE SEQUENCE [LARGE SCALE GENOMIC DNA]</scope>
    <source>
        <strain evidence="2">ULC18</strain>
    </source>
</reference>
<gene>
    <name evidence="1" type="ORF">C7B82_07390</name>
</gene>
<dbReference type="RefSeq" id="WP_106255668.1">
    <property type="nucleotide sequence ID" value="NZ_CAWNSW010000162.1"/>
</dbReference>
<reference evidence="1 2" key="2">
    <citation type="submission" date="2018-03" db="EMBL/GenBank/DDBJ databases">
        <title>The ancient ancestry and fast evolution of plastids.</title>
        <authorList>
            <person name="Moore K.R."/>
            <person name="Magnabosco C."/>
            <person name="Momper L."/>
            <person name="Gold D.A."/>
            <person name="Bosak T."/>
            <person name="Fournier G.P."/>
        </authorList>
    </citation>
    <scope>NUCLEOTIDE SEQUENCE [LARGE SCALE GENOMIC DNA]</scope>
    <source>
        <strain evidence="1 2">ULC18</strain>
    </source>
</reference>
<keyword evidence="2" id="KW-1185">Reference proteome</keyword>
<dbReference type="Proteomes" id="UP000239576">
    <property type="component" value="Unassembled WGS sequence"/>
</dbReference>
<accession>A0A2T1EFI3</accession>
<dbReference type="OrthoDB" id="531847at2"/>
<dbReference type="EMBL" id="PVWK01000035">
    <property type="protein sequence ID" value="PSB31502.1"/>
    <property type="molecule type" value="Genomic_DNA"/>
</dbReference>
<evidence type="ECO:0000313" key="2">
    <source>
        <dbReference type="Proteomes" id="UP000239576"/>
    </source>
</evidence>
<dbReference type="AlphaFoldDB" id="A0A2T1EFI3"/>
<comment type="caution">
    <text evidence="1">The sequence shown here is derived from an EMBL/GenBank/DDBJ whole genome shotgun (WGS) entry which is preliminary data.</text>
</comment>
<protein>
    <submittedName>
        <fullName evidence="1">Uncharacterized protein</fullName>
    </submittedName>
</protein>
<proteinExistence type="predicted"/>